<feature type="compositionally biased region" description="Polar residues" evidence="1">
    <location>
        <begin position="136"/>
        <end position="155"/>
    </location>
</feature>
<keyword evidence="2" id="KW-0472">Membrane</keyword>
<feature type="compositionally biased region" description="Low complexity" evidence="1">
    <location>
        <begin position="109"/>
        <end position="124"/>
    </location>
</feature>
<evidence type="ECO:0000313" key="4">
    <source>
        <dbReference type="Proteomes" id="UP001497525"/>
    </source>
</evidence>
<name>A0AAV2SYF6_CALDB</name>
<sequence>MSAVCAEWTVPPVLIVSLDISQRKVPRAMRSVQPILTPVFCTAFRVLCLAEDTYFNNVRIVSMILVIFACLLNALPNRWLKTAAKFIQRARSPKSQSSITKPSSLLSKAASATQGTTGSTTTTQVNPSAPRASLAVPSTGSTSRPNSATNAQLNPTGGAASKMRSRLSSVLMRASANVMGD</sequence>
<accession>A0AAV2SYF6</accession>
<protein>
    <submittedName>
        <fullName evidence="3">Uncharacterized protein</fullName>
    </submittedName>
</protein>
<evidence type="ECO:0000256" key="1">
    <source>
        <dbReference type="SAM" id="MobiDB-lite"/>
    </source>
</evidence>
<reference evidence="3" key="1">
    <citation type="submission" date="2024-06" db="EMBL/GenBank/DDBJ databases">
        <authorList>
            <person name="Liu X."/>
            <person name="Lenzi L."/>
            <person name="Haldenby T S."/>
            <person name="Uol C."/>
        </authorList>
    </citation>
    <scope>NUCLEOTIDE SEQUENCE</scope>
</reference>
<organism evidence="3 4">
    <name type="scientific">Calicophoron daubneyi</name>
    <name type="common">Rumen fluke</name>
    <name type="synonym">Paramphistomum daubneyi</name>
    <dbReference type="NCBI Taxonomy" id="300641"/>
    <lineage>
        <taxon>Eukaryota</taxon>
        <taxon>Metazoa</taxon>
        <taxon>Spiralia</taxon>
        <taxon>Lophotrochozoa</taxon>
        <taxon>Platyhelminthes</taxon>
        <taxon>Trematoda</taxon>
        <taxon>Digenea</taxon>
        <taxon>Plagiorchiida</taxon>
        <taxon>Pronocephalata</taxon>
        <taxon>Paramphistomoidea</taxon>
        <taxon>Paramphistomidae</taxon>
        <taxon>Calicophoron</taxon>
    </lineage>
</organism>
<keyword evidence="2" id="KW-1133">Transmembrane helix</keyword>
<proteinExistence type="predicted"/>
<dbReference type="EMBL" id="CAXLJL010000001">
    <property type="protein sequence ID" value="CAL5129430.1"/>
    <property type="molecule type" value="Genomic_DNA"/>
</dbReference>
<evidence type="ECO:0000256" key="2">
    <source>
        <dbReference type="SAM" id="Phobius"/>
    </source>
</evidence>
<feature type="transmembrane region" description="Helical" evidence="2">
    <location>
        <begin position="54"/>
        <end position="75"/>
    </location>
</feature>
<dbReference type="AlphaFoldDB" id="A0AAV2SYF6"/>
<dbReference type="Proteomes" id="UP001497525">
    <property type="component" value="Unassembled WGS sequence"/>
</dbReference>
<keyword evidence="2" id="KW-0812">Transmembrane</keyword>
<evidence type="ECO:0000313" key="3">
    <source>
        <dbReference type="EMBL" id="CAL5129430.1"/>
    </source>
</evidence>
<feature type="region of interest" description="Disordered" evidence="1">
    <location>
        <begin position="109"/>
        <end position="166"/>
    </location>
</feature>
<comment type="caution">
    <text evidence="3">The sequence shown here is derived from an EMBL/GenBank/DDBJ whole genome shotgun (WGS) entry which is preliminary data.</text>
</comment>
<gene>
    <name evidence="3" type="ORF">CDAUBV1_LOCUS350</name>
</gene>